<protein>
    <submittedName>
        <fullName evidence="15">TonB-dependent receptor</fullName>
    </submittedName>
</protein>
<sequence length="730" mass="79946">MKTLQLTLLFLLLIGPTAWAQHTIRVVVRDSTTREALPGVSATVLGTTLGAATDTKGQLSLDNVPGSAADVVVSYLGYRPKSVHVVLPQTGGPVLVLLATATNDLDEVVVTSTRTNSRIEDLPTRVEVLGEEELQEENAIKPGNIASLLGDIAGTQIQPTQPTTGNADLRIQGLQGRYSQILRDGLPLFGGYAGSFGILQVPPLDLRQIELIKGSSSTLYGGGAIAGLVNLVSKQPKLGSPERSITLNQSTLRESNLNGFASGRNQKMGYTLFVGGTRQQDVDVNDDGFTDVPRLRNFTVHPRLFVYPNAHGQLALGYTGTVEDRRGGDQQVVREDADALHQYFVINKMQRHTADAVYTQDSVAGGTLTAKGTLSSFDRRVSNNTVDFRARQLSYYSEASYLHRLGQQHTVVAGLNFNGEQLRPQASASALPAGHYTYATVGGFAQDDWQVLTALTVQAGLRLDHHNQYGNFLLPRLGLLYRFSEQVTARLNGGLGYRVPVPYVNELDERDYPQVQPLVGLHAERSTGLNGDVNYQRTFSPTFTLTLNQGFFYTRINDPLILSEPTAGSGAGLSPLYWFNAARPVVSEGTETYMRLRADATELYLGYVFTYARRRYDAVNPNVELAARHKLAAVATQEFSERWAAGIEASYTGRQYLSDGRQTPGYPIVAALVRYHQGPLILVLNGENLFDYRQTRREAVVLGSRLNPDFPQLWAPVEGRVINLSATVRF</sequence>
<name>A0ABY4G870_9BACT</name>
<evidence type="ECO:0000259" key="13">
    <source>
        <dbReference type="Pfam" id="PF00593"/>
    </source>
</evidence>
<evidence type="ECO:0000313" key="16">
    <source>
        <dbReference type="Proteomes" id="UP000830401"/>
    </source>
</evidence>
<evidence type="ECO:0000256" key="10">
    <source>
        <dbReference type="PROSITE-ProRule" id="PRU01360"/>
    </source>
</evidence>
<keyword evidence="2 10" id="KW-0813">Transport</keyword>
<dbReference type="RefSeq" id="WP_245122112.1">
    <property type="nucleotide sequence ID" value="NZ_CP095061.1"/>
</dbReference>
<feature type="domain" description="TonB-dependent receptor plug" evidence="14">
    <location>
        <begin position="119"/>
        <end position="227"/>
    </location>
</feature>
<accession>A0ABY4G870</accession>
<dbReference type="Pfam" id="PF13715">
    <property type="entry name" value="CarbopepD_reg_2"/>
    <property type="match status" value="1"/>
</dbReference>
<dbReference type="InterPro" id="IPR039426">
    <property type="entry name" value="TonB-dep_rcpt-like"/>
</dbReference>
<evidence type="ECO:0000256" key="9">
    <source>
        <dbReference type="ARBA" id="ARBA00023237"/>
    </source>
</evidence>
<evidence type="ECO:0000256" key="3">
    <source>
        <dbReference type="ARBA" id="ARBA00022452"/>
    </source>
</evidence>
<dbReference type="Gene3D" id="2.60.40.1120">
    <property type="entry name" value="Carboxypeptidase-like, regulatory domain"/>
    <property type="match status" value="1"/>
</dbReference>
<evidence type="ECO:0000256" key="11">
    <source>
        <dbReference type="RuleBase" id="RU003357"/>
    </source>
</evidence>
<feature type="signal peptide" evidence="12">
    <location>
        <begin position="1"/>
        <end position="20"/>
    </location>
</feature>
<feature type="chain" id="PRO_5046564734" evidence="12">
    <location>
        <begin position="21"/>
        <end position="730"/>
    </location>
</feature>
<dbReference type="Pfam" id="PF07715">
    <property type="entry name" value="Plug"/>
    <property type="match status" value="1"/>
</dbReference>
<evidence type="ECO:0000256" key="2">
    <source>
        <dbReference type="ARBA" id="ARBA00022448"/>
    </source>
</evidence>
<evidence type="ECO:0000259" key="14">
    <source>
        <dbReference type="Pfam" id="PF07715"/>
    </source>
</evidence>
<dbReference type="PANTHER" id="PTHR30069:SF29">
    <property type="entry name" value="HEMOGLOBIN AND HEMOGLOBIN-HAPTOGLOBIN-BINDING PROTEIN 1-RELATED"/>
    <property type="match status" value="1"/>
</dbReference>
<dbReference type="SUPFAM" id="SSF56935">
    <property type="entry name" value="Porins"/>
    <property type="match status" value="1"/>
</dbReference>
<dbReference type="InterPro" id="IPR008969">
    <property type="entry name" value="CarboxyPept-like_regulatory"/>
</dbReference>
<comment type="subcellular location">
    <subcellularLocation>
        <location evidence="1 10">Cell outer membrane</location>
        <topology evidence="1 10">Multi-pass membrane protein</topology>
    </subcellularLocation>
</comment>
<proteinExistence type="inferred from homology"/>
<dbReference type="InterPro" id="IPR037066">
    <property type="entry name" value="Plug_dom_sf"/>
</dbReference>
<dbReference type="InterPro" id="IPR036942">
    <property type="entry name" value="Beta-barrel_TonB_sf"/>
</dbReference>
<evidence type="ECO:0000256" key="5">
    <source>
        <dbReference type="ARBA" id="ARBA00022729"/>
    </source>
</evidence>
<evidence type="ECO:0000313" key="15">
    <source>
        <dbReference type="EMBL" id="UOQ67109.1"/>
    </source>
</evidence>
<dbReference type="Gene3D" id="2.170.130.10">
    <property type="entry name" value="TonB-dependent receptor, plug domain"/>
    <property type="match status" value="1"/>
</dbReference>
<evidence type="ECO:0000256" key="6">
    <source>
        <dbReference type="ARBA" id="ARBA00023077"/>
    </source>
</evidence>
<evidence type="ECO:0000256" key="4">
    <source>
        <dbReference type="ARBA" id="ARBA00022692"/>
    </source>
</evidence>
<reference evidence="15" key="1">
    <citation type="submission" date="2022-04" db="EMBL/GenBank/DDBJ databases">
        <title>Hymenobacter sp. isolated from the air.</title>
        <authorList>
            <person name="Won M."/>
            <person name="Lee C.-M."/>
            <person name="Woen H.-Y."/>
            <person name="Kwon S.-W."/>
        </authorList>
    </citation>
    <scope>NUCLEOTIDE SEQUENCE</scope>
    <source>
        <strain evidence="15">5420S-77</strain>
    </source>
</reference>
<comment type="similarity">
    <text evidence="10 11">Belongs to the TonB-dependent receptor family.</text>
</comment>
<keyword evidence="5 12" id="KW-0732">Signal</keyword>
<dbReference type="Pfam" id="PF00593">
    <property type="entry name" value="TonB_dep_Rec_b-barrel"/>
    <property type="match status" value="1"/>
</dbReference>
<keyword evidence="16" id="KW-1185">Reference proteome</keyword>
<keyword evidence="9 10" id="KW-0998">Cell outer membrane</keyword>
<dbReference type="PANTHER" id="PTHR30069">
    <property type="entry name" value="TONB-DEPENDENT OUTER MEMBRANE RECEPTOR"/>
    <property type="match status" value="1"/>
</dbReference>
<keyword evidence="8 15" id="KW-0675">Receptor</keyword>
<keyword evidence="4 10" id="KW-0812">Transmembrane</keyword>
<dbReference type="SUPFAM" id="SSF49464">
    <property type="entry name" value="Carboxypeptidase regulatory domain-like"/>
    <property type="match status" value="1"/>
</dbReference>
<dbReference type="InterPro" id="IPR012910">
    <property type="entry name" value="Plug_dom"/>
</dbReference>
<dbReference type="InterPro" id="IPR000531">
    <property type="entry name" value="Beta-barrel_TonB"/>
</dbReference>
<dbReference type="Gene3D" id="2.40.170.20">
    <property type="entry name" value="TonB-dependent receptor, beta-barrel domain"/>
    <property type="match status" value="1"/>
</dbReference>
<gene>
    <name evidence="15" type="ORF">MUN86_04160</name>
</gene>
<evidence type="ECO:0000256" key="7">
    <source>
        <dbReference type="ARBA" id="ARBA00023136"/>
    </source>
</evidence>
<keyword evidence="6 11" id="KW-0798">TonB box</keyword>
<organism evidence="15 16">
    <name type="scientific">Hymenobacter volaticus</name>
    <dbReference type="NCBI Taxonomy" id="2932254"/>
    <lineage>
        <taxon>Bacteria</taxon>
        <taxon>Pseudomonadati</taxon>
        <taxon>Bacteroidota</taxon>
        <taxon>Cytophagia</taxon>
        <taxon>Cytophagales</taxon>
        <taxon>Hymenobacteraceae</taxon>
        <taxon>Hymenobacter</taxon>
    </lineage>
</organism>
<evidence type="ECO:0000256" key="12">
    <source>
        <dbReference type="SAM" id="SignalP"/>
    </source>
</evidence>
<feature type="domain" description="TonB-dependent receptor-like beta-barrel" evidence="13">
    <location>
        <begin position="306"/>
        <end position="689"/>
    </location>
</feature>
<evidence type="ECO:0000256" key="1">
    <source>
        <dbReference type="ARBA" id="ARBA00004571"/>
    </source>
</evidence>
<dbReference type="EMBL" id="CP095061">
    <property type="protein sequence ID" value="UOQ67109.1"/>
    <property type="molecule type" value="Genomic_DNA"/>
</dbReference>
<keyword evidence="7 10" id="KW-0472">Membrane</keyword>
<evidence type="ECO:0000256" key="8">
    <source>
        <dbReference type="ARBA" id="ARBA00023170"/>
    </source>
</evidence>
<keyword evidence="3 10" id="KW-1134">Transmembrane beta strand</keyword>
<dbReference type="PROSITE" id="PS52016">
    <property type="entry name" value="TONB_DEPENDENT_REC_3"/>
    <property type="match status" value="1"/>
</dbReference>
<dbReference type="Proteomes" id="UP000830401">
    <property type="component" value="Chromosome"/>
</dbReference>